<evidence type="ECO:0000313" key="6">
    <source>
        <dbReference type="Proteomes" id="UP000054270"/>
    </source>
</evidence>
<feature type="domain" description="UBC core" evidence="4">
    <location>
        <begin position="606"/>
        <end position="761"/>
    </location>
</feature>
<dbReference type="Proteomes" id="UP000054270">
    <property type="component" value="Unassembled WGS sequence"/>
</dbReference>
<dbReference type="PANTHER" id="PTHR46116:SF15">
    <property type="entry name" value="(E3-INDEPENDENT) E2 UBIQUITIN-CONJUGATING ENZYME"/>
    <property type="match status" value="1"/>
</dbReference>
<evidence type="ECO:0000256" key="3">
    <source>
        <dbReference type="SAM" id="MobiDB-lite"/>
    </source>
</evidence>
<keyword evidence="6" id="KW-1185">Reference proteome</keyword>
<dbReference type="InterPro" id="IPR000608">
    <property type="entry name" value="UBC"/>
</dbReference>
<dbReference type="SMART" id="SM00212">
    <property type="entry name" value="UBCc"/>
    <property type="match status" value="1"/>
</dbReference>
<evidence type="ECO:0000256" key="1">
    <source>
        <dbReference type="ARBA" id="ARBA00022679"/>
    </source>
</evidence>
<evidence type="ECO:0000313" key="5">
    <source>
        <dbReference type="EMBL" id="KJA24653.1"/>
    </source>
</evidence>
<feature type="region of interest" description="Disordered" evidence="3">
    <location>
        <begin position="242"/>
        <end position="267"/>
    </location>
</feature>
<keyword evidence="2" id="KW-0833">Ubl conjugation pathway</keyword>
<gene>
    <name evidence="5" type="ORF">HYPSUDRAFT_65532</name>
</gene>
<dbReference type="AlphaFoldDB" id="A0A0D2MLF0"/>
<evidence type="ECO:0000256" key="2">
    <source>
        <dbReference type="ARBA" id="ARBA00022786"/>
    </source>
</evidence>
<proteinExistence type="predicted"/>
<sequence length="842" mass="93352">MSATEIQQLVEMGATHAQAHAALKQYKDVEQAAERFFEGKFDHIKDDDGEDYVDYDSDYDNMKDTPSHTGEGNAQVDPYSGIFFSKDRREEVIEIEEYPETMVIPETNESVTLLTQGQWMKGCPEGGEQMFLFSLYSQLSSPTCPCPQDCGASIPRSKGDFFALHPDFTAYIDRLRSKVTKICPRCHSKVCLACGEPVSVDAEKHSATREDPLFHCADLQGVILGVGLTMLDDIFNQQNQDTAAQATDSSISSRNNKRRKTNINSPLETDDGDALYYSNNAGKRAKGGIGYAGDVVEDHTGQLIALDAQRKKDEKIAKLLAAIRAFLPNLNREGGGRTSDYLVHPTTLAHLRRRFNHVCSRLLQNDSLADMSERSTLYFELLEWLETISNHEALASMMAMPIMVVGSVKAVNAKNNQIRERTIIYEGSSSPRELLEGIAIQAQAAVKGLEGNKLTESQITEELTEEQKRMTLDMREKEEEEAAVAVSDENQKLLHFCQRILATVKAIDRSLRDTKGDAFVERLHASLPTISSSTTYVSPYRVDVTTSDEALQKAYLDWATRVRFEYCDMSLPMLDGVDTTDLAATPHYKFFYDNEARMLAGSDIPKRSLAIAKELAILTTNLPVSWGSSIFLRVDETRVDVIKALITGPEGTPFLFDIFLGPSYNQSPPSVKYMTTNGGKFRFNPNLYADGKVCLSLLGTWQGPGWVAGRSTLLQVLISIQSMILCDEPYLNEPAWSTSGGSAASMTYSANVRRMVVKTAMLGNLKNPPEPFAEIIKTHFRLKARSILTQLDDWLSKDDGKSTSSDGGVYSSQLKSDSTAASGSTNGLAKDVDELQRLLKRL</sequence>
<feature type="region of interest" description="Disordered" evidence="3">
    <location>
        <begin position="798"/>
        <end position="827"/>
    </location>
</feature>
<accession>A0A0D2MLF0</accession>
<organism evidence="5 6">
    <name type="scientific">Hypholoma sublateritium (strain FD-334 SS-4)</name>
    <dbReference type="NCBI Taxonomy" id="945553"/>
    <lineage>
        <taxon>Eukaryota</taxon>
        <taxon>Fungi</taxon>
        <taxon>Dikarya</taxon>
        <taxon>Basidiomycota</taxon>
        <taxon>Agaricomycotina</taxon>
        <taxon>Agaricomycetes</taxon>
        <taxon>Agaricomycetidae</taxon>
        <taxon>Agaricales</taxon>
        <taxon>Agaricineae</taxon>
        <taxon>Strophariaceae</taxon>
        <taxon>Hypholoma</taxon>
    </lineage>
</organism>
<dbReference type="EMBL" id="KN817536">
    <property type="protein sequence ID" value="KJA24653.1"/>
    <property type="molecule type" value="Genomic_DNA"/>
</dbReference>
<dbReference type="Gene3D" id="1.10.8.10">
    <property type="entry name" value="DNA helicase RuvA subunit, C-terminal domain"/>
    <property type="match status" value="1"/>
</dbReference>
<dbReference type="PROSITE" id="PS50127">
    <property type="entry name" value="UBC_2"/>
    <property type="match status" value="1"/>
</dbReference>
<dbReference type="SUPFAM" id="SSF54495">
    <property type="entry name" value="UBC-like"/>
    <property type="match status" value="1"/>
</dbReference>
<dbReference type="STRING" id="945553.A0A0D2MLF0"/>
<evidence type="ECO:0000259" key="4">
    <source>
        <dbReference type="PROSITE" id="PS50127"/>
    </source>
</evidence>
<keyword evidence="1" id="KW-0808">Transferase</keyword>
<dbReference type="GO" id="GO:0061631">
    <property type="term" value="F:ubiquitin conjugating enzyme activity"/>
    <property type="evidence" value="ECO:0007669"/>
    <property type="project" value="TreeGrafter"/>
</dbReference>
<feature type="compositionally biased region" description="Polar residues" evidence="3">
    <location>
        <begin position="810"/>
        <end position="827"/>
    </location>
</feature>
<feature type="compositionally biased region" description="Low complexity" evidence="3">
    <location>
        <begin position="242"/>
        <end position="254"/>
    </location>
</feature>
<dbReference type="OrthoDB" id="47801at2759"/>
<dbReference type="Pfam" id="PF00179">
    <property type="entry name" value="UQ_con"/>
    <property type="match status" value="1"/>
</dbReference>
<dbReference type="CDD" id="cd23810">
    <property type="entry name" value="UBCc_BIRC6"/>
    <property type="match status" value="1"/>
</dbReference>
<dbReference type="Gene3D" id="3.10.110.10">
    <property type="entry name" value="Ubiquitin Conjugating Enzyme"/>
    <property type="match status" value="1"/>
</dbReference>
<protein>
    <recommendedName>
        <fullName evidence="4">UBC core domain-containing protein</fullName>
    </recommendedName>
</protein>
<dbReference type="InterPro" id="IPR016135">
    <property type="entry name" value="UBQ-conjugating_enzyme/RWD"/>
</dbReference>
<dbReference type="OMA" id="FEWLETI"/>
<reference evidence="6" key="1">
    <citation type="submission" date="2014-04" db="EMBL/GenBank/DDBJ databases">
        <title>Evolutionary Origins and Diversification of the Mycorrhizal Mutualists.</title>
        <authorList>
            <consortium name="DOE Joint Genome Institute"/>
            <consortium name="Mycorrhizal Genomics Consortium"/>
            <person name="Kohler A."/>
            <person name="Kuo A."/>
            <person name="Nagy L.G."/>
            <person name="Floudas D."/>
            <person name="Copeland A."/>
            <person name="Barry K.W."/>
            <person name="Cichocki N."/>
            <person name="Veneault-Fourrey C."/>
            <person name="LaButti K."/>
            <person name="Lindquist E.A."/>
            <person name="Lipzen A."/>
            <person name="Lundell T."/>
            <person name="Morin E."/>
            <person name="Murat C."/>
            <person name="Riley R."/>
            <person name="Ohm R."/>
            <person name="Sun H."/>
            <person name="Tunlid A."/>
            <person name="Henrissat B."/>
            <person name="Grigoriev I.V."/>
            <person name="Hibbett D.S."/>
            <person name="Martin F."/>
        </authorList>
    </citation>
    <scope>NUCLEOTIDE SEQUENCE [LARGE SCALE GENOMIC DNA]</scope>
    <source>
        <strain evidence="6">FD-334 SS-4</strain>
    </source>
</reference>
<name>A0A0D2MLF0_HYPSF</name>
<dbReference type="PANTHER" id="PTHR46116">
    <property type="entry name" value="(E3-INDEPENDENT) E2 UBIQUITIN-CONJUGATING ENZYME"/>
    <property type="match status" value="1"/>
</dbReference>